<accession>A0A1L9N6K4</accession>
<dbReference type="VEuPathDB" id="FungiDB:ASPTUDRAFT_545652"/>
<dbReference type="SUPFAM" id="SSF55347">
    <property type="entry name" value="Glyceraldehyde-3-phosphate dehydrogenase-like, C-terminal domain"/>
    <property type="match status" value="1"/>
</dbReference>
<dbReference type="Gene3D" id="1.10.1870.10">
    <property type="entry name" value="Domain 3, Saccharopine reductase"/>
    <property type="match status" value="1"/>
</dbReference>
<keyword evidence="2" id="KW-0560">Oxidoreductase</keyword>
<dbReference type="SUPFAM" id="SSF51735">
    <property type="entry name" value="NAD(P)-binding Rossmann-fold domains"/>
    <property type="match status" value="1"/>
</dbReference>
<proteinExistence type="predicted"/>
<dbReference type="Pfam" id="PF16653">
    <property type="entry name" value="Sacchrp_dh_C"/>
    <property type="match status" value="1"/>
</dbReference>
<dbReference type="InterPro" id="IPR051168">
    <property type="entry name" value="AASS"/>
</dbReference>
<protein>
    <recommendedName>
        <fullName evidence="8">Saccharopine dehydrogenase [NADP(+), L-glutamate-forming]</fullName>
    </recommendedName>
</protein>
<dbReference type="FunFam" id="3.40.50.720:FF:000072">
    <property type="entry name" value="Saccharopine dehydrogenase [NADP(+), L-glutamate-forming]"/>
    <property type="match status" value="1"/>
</dbReference>
<dbReference type="InterPro" id="IPR005097">
    <property type="entry name" value="Sacchrp_dh_NADP-bd"/>
</dbReference>
<evidence type="ECO:0000256" key="3">
    <source>
        <dbReference type="ARBA" id="ARBA00023154"/>
    </source>
</evidence>
<dbReference type="PANTHER" id="PTHR11133">
    <property type="entry name" value="SACCHAROPINE DEHYDROGENASE"/>
    <property type="match status" value="1"/>
</dbReference>
<evidence type="ECO:0000259" key="5">
    <source>
        <dbReference type="Pfam" id="PF16653"/>
    </source>
</evidence>
<dbReference type="STRING" id="767770.A0A1L9N6K4"/>
<dbReference type="Gene3D" id="3.30.360.10">
    <property type="entry name" value="Dihydrodipicolinate Reductase, domain 2"/>
    <property type="match status" value="1"/>
</dbReference>
<evidence type="ECO:0000259" key="4">
    <source>
        <dbReference type="Pfam" id="PF03435"/>
    </source>
</evidence>
<evidence type="ECO:0000313" key="7">
    <source>
        <dbReference type="Proteomes" id="UP000184304"/>
    </source>
</evidence>
<keyword evidence="3" id="KW-0457">Lysine biosynthesis</keyword>
<keyword evidence="3" id="KW-0028">Amino-acid biosynthesis</keyword>
<organism evidence="6 7">
    <name type="scientific">Aspergillus tubingensis (strain CBS 134.48)</name>
    <dbReference type="NCBI Taxonomy" id="767770"/>
    <lineage>
        <taxon>Eukaryota</taxon>
        <taxon>Fungi</taxon>
        <taxon>Dikarya</taxon>
        <taxon>Ascomycota</taxon>
        <taxon>Pezizomycotina</taxon>
        <taxon>Eurotiomycetes</taxon>
        <taxon>Eurotiomycetidae</taxon>
        <taxon>Eurotiales</taxon>
        <taxon>Aspergillaceae</taxon>
        <taxon>Aspergillus</taxon>
        <taxon>Aspergillus subgen. Circumdati</taxon>
    </lineage>
</organism>
<dbReference type="PANTHER" id="PTHR11133:SF22">
    <property type="entry name" value="ALPHA-AMINOADIPIC SEMIALDEHYDE SYNTHASE, MITOCHONDRIAL"/>
    <property type="match status" value="1"/>
</dbReference>
<dbReference type="AlphaFoldDB" id="A0A1L9N6K4"/>
<dbReference type="GO" id="GO:0004753">
    <property type="term" value="F:saccharopine dehydrogenase activity"/>
    <property type="evidence" value="ECO:0007669"/>
    <property type="project" value="TreeGrafter"/>
</dbReference>
<dbReference type="InterPro" id="IPR036291">
    <property type="entry name" value="NAD(P)-bd_dom_sf"/>
</dbReference>
<dbReference type="GO" id="GO:0019878">
    <property type="term" value="P:lysine biosynthetic process via aminoadipic acid"/>
    <property type="evidence" value="ECO:0007669"/>
    <property type="project" value="TreeGrafter"/>
</dbReference>
<keyword evidence="7" id="KW-1185">Reference proteome</keyword>
<evidence type="ECO:0000313" key="6">
    <source>
        <dbReference type="EMBL" id="OJI84923.1"/>
    </source>
</evidence>
<feature type="domain" description="Saccharopine dehydrogenase NADP binding" evidence="4">
    <location>
        <begin position="55"/>
        <end position="169"/>
    </location>
</feature>
<dbReference type="OMA" id="YISPALW"/>
<reference evidence="7" key="1">
    <citation type="journal article" date="2017" name="Genome Biol.">
        <title>Comparative genomics reveals high biological diversity and specific adaptations in the industrially and medically important fungal genus Aspergillus.</title>
        <authorList>
            <person name="de Vries R.P."/>
            <person name="Riley R."/>
            <person name="Wiebenga A."/>
            <person name="Aguilar-Osorio G."/>
            <person name="Amillis S."/>
            <person name="Uchima C.A."/>
            <person name="Anderluh G."/>
            <person name="Asadollahi M."/>
            <person name="Askin M."/>
            <person name="Barry K."/>
            <person name="Battaglia E."/>
            <person name="Bayram O."/>
            <person name="Benocci T."/>
            <person name="Braus-Stromeyer S.A."/>
            <person name="Caldana C."/>
            <person name="Canovas D."/>
            <person name="Cerqueira G.C."/>
            <person name="Chen F."/>
            <person name="Chen W."/>
            <person name="Choi C."/>
            <person name="Clum A."/>
            <person name="Dos Santos R.A."/>
            <person name="Damasio A.R."/>
            <person name="Diallinas G."/>
            <person name="Emri T."/>
            <person name="Fekete E."/>
            <person name="Flipphi M."/>
            <person name="Freyberg S."/>
            <person name="Gallo A."/>
            <person name="Gournas C."/>
            <person name="Habgood R."/>
            <person name="Hainaut M."/>
            <person name="Harispe M.L."/>
            <person name="Henrissat B."/>
            <person name="Hilden K.S."/>
            <person name="Hope R."/>
            <person name="Hossain A."/>
            <person name="Karabika E."/>
            <person name="Karaffa L."/>
            <person name="Karanyi Z."/>
            <person name="Krasevec N."/>
            <person name="Kuo A."/>
            <person name="Kusch H."/>
            <person name="LaButti K."/>
            <person name="Lagendijk E.L."/>
            <person name="Lapidus A."/>
            <person name="Levasseur A."/>
            <person name="Lindquist E."/>
            <person name="Lipzen A."/>
            <person name="Logrieco A.F."/>
            <person name="MacCabe A."/>
            <person name="Maekelae M.R."/>
            <person name="Malavazi I."/>
            <person name="Melin P."/>
            <person name="Meyer V."/>
            <person name="Mielnichuk N."/>
            <person name="Miskei M."/>
            <person name="Molnar A.P."/>
            <person name="Mule G."/>
            <person name="Ngan C.Y."/>
            <person name="Orejas M."/>
            <person name="Orosz E."/>
            <person name="Ouedraogo J.P."/>
            <person name="Overkamp K.M."/>
            <person name="Park H.-S."/>
            <person name="Perrone G."/>
            <person name="Piumi F."/>
            <person name="Punt P.J."/>
            <person name="Ram A.F."/>
            <person name="Ramon A."/>
            <person name="Rauscher S."/>
            <person name="Record E."/>
            <person name="Riano-Pachon D.M."/>
            <person name="Robert V."/>
            <person name="Roehrig J."/>
            <person name="Ruller R."/>
            <person name="Salamov A."/>
            <person name="Salih N.S."/>
            <person name="Samson R.A."/>
            <person name="Sandor E."/>
            <person name="Sanguinetti M."/>
            <person name="Schuetze T."/>
            <person name="Sepcic K."/>
            <person name="Shelest E."/>
            <person name="Sherlock G."/>
            <person name="Sophianopoulou V."/>
            <person name="Squina F.M."/>
            <person name="Sun H."/>
            <person name="Susca A."/>
            <person name="Todd R.B."/>
            <person name="Tsang A."/>
            <person name="Unkles S.E."/>
            <person name="van de Wiele N."/>
            <person name="van Rossen-Uffink D."/>
            <person name="Oliveira J.V."/>
            <person name="Vesth T.C."/>
            <person name="Visser J."/>
            <person name="Yu J.-H."/>
            <person name="Zhou M."/>
            <person name="Andersen M.R."/>
            <person name="Archer D.B."/>
            <person name="Baker S.E."/>
            <person name="Benoit I."/>
            <person name="Brakhage A.A."/>
            <person name="Braus G.H."/>
            <person name="Fischer R."/>
            <person name="Frisvad J.C."/>
            <person name="Goldman G.H."/>
            <person name="Houbraken J."/>
            <person name="Oakley B."/>
            <person name="Pocsi I."/>
            <person name="Scazzocchio C."/>
            <person name="Seiboth B."/>
            <person name="vanKuyk P.A."/>
            <person name="Wortman J."/>
            <person name="Dyer P.S."/>
            <person name="Grigoriev I.V."/>
        </authorList>
    </citation>
    <scope>NUCLEOTIDE SEQUENCE [LARGE SCALE GENOMIC DNA]</scope>
    <source>
        <strain evidence="7">CBS 134.48</strain>
    </source>
</reference>
<dbReference type="Pfam" id="PF03435">
    <property type="entry name" value="Sacchrp_dh_NADP"/>
    <property type="match status" value="1"/>
</dbReference>
<evidence type="ECO:0000256" key="1">
    <source>
        <dbReference type="ARBA" id="ARBA00022857"/>
    </source>
</evidence>
<feature type="domain" description="Saccharopine dehydrogenase-like C-terminal" evidence="5">
    <location>
        <begin position="173"/>
        <end position="499"/>
    </location>
</feature>
<keyword evidence="1" id="KW-0521">NADP</keyword>
<dbReference type="FunFam" id="3.30.360.10:FF:000008">
    <property type="entry name" value="Alpha-aminoadipic semialdehyde synthase, mitochondrial"/>
    <property type="match status" value="1"/>
</dbReference>
<dbReference type="Proteomes" id="UP000184304">
    <property type="component" value="Unassembled WGS sequence"/>
</dbReference>
<evidence type="ECO:0000256" key="2">
    <source>
        <dbReference type="ARBA" id="ARBA00023002"/>
    </source>
</evidence>
<dbReference type="Gene3D" id="3.40.50.720">
    <property type="entry name" value="NAD(P)-binding Rossmann-like Domain"/>
    <property type="match status" value="1"/>
</dbReference>
<dbReference type="EMBL" id="KV878198">
    <property type="protein sequence ID" value="OJI84923.1"/>
    <property type="molecule type" value="Genomic_DNA"/>
</dbReference>
<name>A0A1L9N6K4_ASPTC</name>
<sequence length="507" mass="54694">MIPPRSRARLYVLVMPACHWLDNRLPLIKIGVSSNSYFYSVSVPSTMSTTTKKALLLGAGFVCEPVIQALSEAGVHVTVACRTLQSAQALASNYKNTTAIAIDVSRDAAGLNDAITKTDIIISLIPYIYHATVVEAAITHRKPVVTTSYISPALWALDEKAKSAGVTVLNEIGLDPGIDHLYAVKTIDEVHRAGGQIRSFTSWCGALPAPDNADNPLGYKFSWSPRGGLLALLNSAQWYKNGELATVEGKDLMAASEPQSIVDGFDNLVGFPNRDAVGFREFYRIPEAGTVFRGTLRYAGFPEIIRALVAIGYFSQDEIPALSVTSSAAVTWLQLTAQLLGLSVESSEGTVQDAVAERVASFLSTEEVSRVITGLRWIGLFDASAVGGRGTPLDTLCAVLERRMAYEPGERDMIILQHAFDIEYAGGSKEKRTSTLVEYGEPTAPGSRSAMAKLVGLPCAVGVLAVLEGRISQKGMVAPWTTVEIARLLREELNERFGIKLEERVVG</sequence>
<dbReference type="OrthoDB" id="10059875at2759"/>
<evidence type="ECO:0008006" key="8">
    <source>
        <dbReference type="Google" id="ProtNLM"/>
    </source>
</evidence>
<gene>
    <name evidence="6" type="ORF">ASPTUDRAFT_545652</name>
</gene>
<dbReference type="GO" id="GO:0005737">
    <property type="term" value="C:cytoplasm"/>
    <property type="evidence" value="ECO:0007669"/>
    <property type="project" value="TreeGrafter"/>
</dbReference>
<dbReference type="InterPro" id="IPR032095">
    <property type="entry name" value="Sacchrp_dh-like_C"/>
</dbReference>